<organism evidence="2 3">
    <name type="scientific">Heterorhabditis bacteriophora</name>
    <name type="common">Entomopathogenic nematode worm</name>
    <dbReference type="NCBI Taxonomy" id="37862"/>
    <lineage>
        <taxon>Eukaryota</taxon>
        <taxon>Metazoa</taxon>
        <taxon>Ecdysozoa</taxon>
        <taxon>Nematoda</taxon>
        <taxon>Chromadorea</taxon>
        <taxon>Rhabditida</taxon>
        <taxon>Rhabditina</taxon>
        <taxon>Rhabditomorpha</taxon>
        <taxon>Strongyloidea</taxon>
        <taxon>Heterorhabditidae</taxon>
        <taxon>Heterorhabditis</taxon>
    </lineage>
</organism>
<reference evidence="3" key="1">
    <citation type="submission" date="2016-11" db="UniProtKB">
        <authorList>
            <consortium name="WormBaseParasite"/>
        </authorList>
    </citation>
    <scope>IDENTIFICATION</scope>
</reference>
<dbReference type="AlphaFoldDB" id="A0A1I7XQB8"/>
<evidence type="ECO:0000313" key="2">
    <source>
        <dbReference type="Proteomes" id="UP000095283"/>
    </source>
</evidence>
<protein>
    <submittedName>
        <fullName evidence="3">Ovule protein</fullName>
    </submittedName>
</protein>
<feature type="compositionally biased region" description="Polar residues" evidence="1">
    <location>
        <begin position="15"/>
        <end position="25"/>
    </location>
</feature>
<proteinExistence type="predicted"/>
<feature type="region of interest" description="Disordered" evidence="1">
    <location>
        <begin position="1"/>
        <end position="25"/>
    </location>
</feature>
<keyword evidence="2" id="KW-1185">Reference proteome</keyword>
<evidence type="ECO:0000313" key="3">
    <source>
        <dbReference type="WBParaSite" id="Hba_19936"/>
    </source>
</evidence>
<accession>A0A1I7XQB8</accession>
<dbReference type="Proteomes" id="UP000095283">
    <property type="component" value="Unplaced"/>
</dbReference>
<evidence type="ECO:0000256" key="1">
    <source>
        <dbReference type="SAM" id="MobiDB-lite"/>
    </source>
</evidence>
<name>A0A1I7XQB8_HETBA</name>
<sequence>MKGPSNHLHAMSGYSGVNNATADSTNIMSRSRTTDIRFLPLPIRVKIWEISKLTIKDDRSVVSSEKGIKHRIHRR</sequence>
<dbReference type="WBParaSite" id="Hba_19936">
    <property type="protein sequence ID" value="Hba_19936"/>
    <property type="gene ID" value="Hba_19936"/>
</dbReference>